<dbReference type="WBParaSite" id="EgrG_002039600">
    <property type="protein sequence ID" value="EgrG_002039600"/>
    <property type="gene ID" value="EgrG_002039600"/>
</dbReference>
<name>A0A068WU82_ECHGR</name>
<evidence type="ECO:0000313" key="1">
    <source>
        <dbReference type="EMBL" id="CDS23349.1"/>
    </source>
</evidence>
<reference evidence="1" key="2">
    <citation type="submission" date="2014-06" db="EMBL/GenBank/DDBJ databases">
        <authorList>
            <person name="Aslett M."/>
        </authorList>
    </citation>
    <scope>NUCLEOTIDE SEQUENCE</scope>
</reference>
<reference evidence="3" key="3">
    <citation type="submission" date="2020-10" db="UniProtKB">
        <authorList>
            <consortium name="WormBaseParasite"/>
        </authorList>
    </citation>
    <scope>IDENTIFICATION</scope>
</reference>
<protein>
    <submittedName>
        <fullName evidence="3">Expressed conserved protein</fullName>
    </submittedName>
</protein>
<reference evidence="1 2" key="1">
    <citation type="journal article" date="2013" name="Nature">
        <title>The genomes of four tapeworm species reveal adaptations to parasitism.</title>
        <authorList>
            <person name="Tsai I.J."/>
            <person name="Zarowiecki M."/>
            <person name="Holroyd N."/>
            <person name="Garciarrubio A."/>
            <person name="Sanchez-Flores A."/>
            <person name="Brooks K.L."/>
            <person name="Tracey A."/>
            <person name="Bobes R.J."/>
            <person name="Fragoso G."/>
            <person name="Sciutto E."/>
            <person name="Aslett M."/>
            <person name="Beasley H."/>
            <person name="Bennett H.M."/>
            <person name="Cai J."/>
            <person name="Camicia F."/>
            <person name="Clark R."/>
            <person name="Cucher M."/>
            <person name="De Silva N."/>
            <person name="Day T.A."/>
            <person name="Deplazes P."/>
            <person name="Estrada K."/>
            <person name="Fernandez C."/>
            <person name="Holland P.W."/>
            <person name="Hou J."/>
            <person name="Hu S."/>
            <person name="Huckvale T."/>
            <person name="Hung S.S."/>
            <person name="Kamenetzky L."/>
            <person name="Keane J.A."/>
            <person name="Kiss F."/>
            <person name="Koziol U."/>
            <person name="Lambert O."/>
            <person name="Liu K."/>
            <person name="Luo X."/>
            <person name="Luo Y."/>
            <person name="Macchiaroli N."/>
            <person name="Nichol S."/>
            <person name="Paps J."/>
            <person name="Parkinson J."/>
            <person name="Pouchkina-Stantcheva N."/>
            <person name="Riddiford N."/>
            <person name="Rosenzvit M."/>
            <person name="Salinas G."/>
            <person name="Wasmuth J.D."/>
            <person name="Zamanian M."/>
            <person name="Zheng Y."/>
            <person name="Cai X."/>
            <person name="Soberon X."/>
            <person name="Olson P.D."/>
            <person name="Laclette J.P."/>
            <person name="Brehm K."/>
            <person name="Berriman M."/>
            <person name="Garciarrubio A."/>
            <person name="Bobes R.J."/>
            <person name="Fragoso G."/>
            <person name="Sanchez-Flores A."/>
            <person name="Estrada K."/>
            <person name="Cevallos M.A."/>
            <person name="Morett E."/>
            <person name="Gonzalez V."/>
            <person name="Portillo T."/>
            <person name="Ochoa-Leyva A."/>
            <person name="Jose M.V."/>
            <person name="Sciutto E."/>
            <person name="Landa A."/>
            <person name="Jimenez L."/>
            <person name="Valdes V."/>
            <person name="Carrero J.C."/>
            <person name="Larralde C."/>
            <person name="Morales-Montor J."/>
            <person name="Limon-Lason J."/>
            <person name="Soberon X."/>
            <person name="Laclette J.P."/>
        </authorList>
    </citation>
    <scope>NUCLEOTIDE SEQUENCE [LARGE SCALE GENOMIC DNA]</scope>
</reference>
<gene>
    <name evidence="1" type="ORF">EgrG_002039600</name>
</gene>
<accession>A0A068WU82</accession>
<dbReference type="EMBL" id="LK028590">
    <property type="protein sequence ID" value="CDS23349.1"/>
    <property type="molecule type" value="Genomic_DNA"/>
</dbReference>
<sequence length="183" mass="20368">MAARVMHERIHSSTFITPSTHHIHAYHHFTAAIAHHPHPPTTTPPLTINDDAFTITSSKSLPFSYVFSSIIQPYHISVDSLHDFPLKSTLTKRLCPLVTCYTRDAAVSLHSVAEADEVHFAQLYLIFAGGQRSPYHYLHSKVHPEVVWTLVMRRAHKADPRRGSSGEEEVAGGSGELVACLNE</sequence>
<evidence type="ECO:0000313" key="2">
    <source>
        <dbReference type="Proteomes" id="UP000492820"/>
    </source>
</evidence>
<evidence type="ECO:0000313" key="3">
    <source>
        <dbReference type="WBParaSite" id="EgrG_002039600"/>
    </source>
</evidence>
<dbReference type="Proteomes" id="UP000492820">
    <property type="component" value="Unassembled WGS sequence"/>
</dbReference>
<dbReference type="AlphaFoldDB" id="A0A068WU82"/>
<organism evidence="1">
    <name type="scientific">Echinococcus granulosus</name>
    <name type="common">Hydatid tapeworm</name>
    <dbReference type="NCBI Taxonomy" id="6210"/>
    <lineage>
        <taxon>Eukaryota</taxon>
        <taxon>Metazoa</taxon>
        <taxon>Spiralia</taxon>
        <taxon>Lophotrochozoa</taxon>
        <taxon>Platyhelminthes</taxon>
        <taxon>Cestoda</taxon>
        <taxon>Eucestoda</taxon>
        <taxon>Cyclophyllidea</taxon>
        <taxon>Taeniidae</taxon>
        <taxon>Echinococcus</taxon>
        <taxon>Echinococcus granulosus group</taxon>
    </lineage>
</organism>
<proteinExistence type="predicted"/>